<keyword evidence="8" id="KW-1185">Reference proteome</keyword>
<dbReference type="Gene3D" id="3.40.640.10">
    <property type="entry name" value="Type I PLP-dependent aspartate aminotransferase-like (Major domain)"/>
    <property type="match status" value="1"/>
</dbReference>
<dbReference type="SUPFAM" id="SSF46785">
    <property type="entry name" value="Winged helix' DNA-binding domain"/>
    <property type="match status" value="1"/>
</dbReference>
<comment type="similarity">
    <text evidence="1">In the C-terminal section; belongs to the class-I pyridoxal-phosphate-dependent aminotransferase family.</text>
</comment>
<keyword evidence="3" id="KW-0805">Transcription regulation</keyword>
<dbReference type="SMART" id="SM00345">
    <property type="entry name" value="HTH_GNTR"/>
    <property type="match status" value="1"/>
</dbReference>
<dbReference type="PROSITE" id="PS50949">
    <property type="entry name" value="HTH_GNTR"/>
    <property type="match status" value="1"/>
</dbReference>
<dbReference type="InterPro" id="IPR051446">
    <property type="entry name" value="HTH_trans_reg/aminotransferase"/>
</dbReference>
<dbReference type="OrthoDB" id="9808770at2"/>
<dbReference type="PRINTS" id="PR00035">
    <property type="entry name" value="HTHGNTR"/>
</dbReference>
<keyword evidence="7" id="KW-0032">Aminotransferase</keyword>
<dbReference type="Pfam" id="PF00155">
    <property type="entry name" value="Aminotran_1_2"/>
    <property type="match status" value="1"/>
</dbReference>
<evidence type="ECO:0000256" key="5">
    <source>
        <dbReference type="ARBA" id="ARBA00023163"/>
    </source>
</evidence>
<dbReference type="GO" id="GO:0008483">
    <property type="term" value="F:transaminase activity"/>
    <property type="evidence" value="ECO:0007669"/>
    <property type="project" value="UniProtKB-KW"/>
</dbReference>
<feature type="domain" description="HTH gntR-type" evidence="6">
    <location>
        <begin position="13"/>
        <end position="81"/>
    </location>
</feature>
<organism evidence="7 8">
    <name type="scientific">Thioalbus denitrificans</name>
    <dbReference type="NCBI Taxonomy" id="547122"/>
    <lineage>
        <taxon>Bacteria</taxon>
        <taxon>Pseudomonadati</taxon>
        <taxon>Pseudomonadota</taxon>
        <taxon>Gammaproteobacteria</taxon>
        <taxon>Chromatiales</taxon>
        <taxon>Ectothiorhodospiraceae</taxon>
        <taxon>Thioalbus</taxon>
    </lineage>
</organism>
<dbReference type="InterPro" id="IPR015421">
    <property type="entry name" value="PyrdxlP-dep_Trfase_major"/>
</dbReference>
<keyword evidence="2" id="KW-0663">Pyridoxal phosphate</keyword>
<dbReference type="GO" id="GO:0003677">
    <property type="term" value="F:DNA binding"/>
    <property type="evidence" value="ECO:0007669"/>
    <property type="project" value="UniProtKB-KW"/>
</dbReference>
<protein>
    <submittedName>
        <fullName evidence="7">GntR family transcriptional regulator/MocR family aminotransferase</fullName>
    </submittedName>
</protein>
<evidence type="ECO:0000256" key="1">
    <source>
        <dbReference type="ARBA" id="ARBA00005384"/>
    </source>
</evidence>
<dbReference type="InterPro" id="IPR004839">
    <property type="entry name" value="Aminotransferase_I/II_large"/>
</dbReference>
<keyword evidence="7" id="KW-0808">Transferase</keyword>
<dbReference type="PANTHER" id="PTHR46577">
    <property type="entry name" value="HTH-TYPE TRANSCRIPTIONAL REGULATORY PROTEIN GABR"/>
    <property type="match status" value="1"/>
</dbReference>
<accession>A0A369CIM6</accession>
<dbReference type="Pfam" id="PF00392">
    <property type="entry name" value="GntR"/>
    <property type="match status" value="1"/>
</dbReference>
<dbReference type="GO" id="GO:0030170">
    <property type="term" value="F:pyridoxal phosphate binding"/>
    <property type="evidence" value="ECO:0007669"/>
    <property type="project" value="InterPro"/>
</dbReference>
<dbReference type="AlphaFoldDB" id="A0A369CIM6"/>
<keyword evidence="5" id="KW-0804">Transcription</keyword>
<dbReference type="GO" id="GO:0003700">
    <property type="term" value="F:DNA-binding transcription factor activity"/>
    <property type="evidence" value="ECO:0007669"/>
    <property type="project" value="InterPro"/>
</dbReference>
<comment type="caution">
    <text evidence="7">The sequence shown here is derived from an EMBL/GenBank/DDBJ whole genome shotgun (WGS) entry which is preliminary data.</text>
</comment>
<dbReference type="InterPro" id="IPR036388">
    <property type="entry name" value="WH-like_DNA-bd_sf"/>
</dbReference>
<dbReference type="InterPro" id="IPR036390">
    <property type="entry name" value="WH_DNA-bd_sf"/>
</dbReference>
<dbReference type="EMBL" id="QPJY01000002">
    <property type="protein sequence ID" value="RCX32287.1"/>
    <property type="molecule type" value="Genomic_DNA"/>
</dbReference>
<dbReference type="Gene3D" id="1.10.10.10">
    <property type="entry name" value="Winged helix-like DNA-binding domain superfamily/Winged helix DNA-binding domain"/>
    <property type="match status" value="1"/>
</dbReference>
<evidence type="ECO:0000256" key="4">
    <source>
        <dbReference type="ARBA" id="ARBA00023125"/>
    </source>
</evidence>
<dbReference type="CDD" id="cd07377">
    <property type="entry name" value="WHTH_GntR"/>
    <property type="match status" value="1"/>
</dbReference>
<dbReference type="InterPro" id="IPR015424">
    <property type="entry name" value="PyrdxlP-dep_Trfase"/>
</dbReference>
<evidence type="ECO:0000313" key="7">
    <source>
        <dbReference type="EMBL" id="RCX32287.1"/>
    </source>
</evidence>
<proteinExistence type="inferred from homology"/>
<dbReference type="SUPFAM" id="SSF53383">
    <property type="entry name" value="PLP-dependent transferases"/>
    <property type="match status" value="1"/>
</dbReference>
<dbReference type="RefSeq" id="WP_114279091.1">
    <property type="nucleotide sequence ID" value="NZ_QPJY01000002.1"/>
</dbReference>
<dbReference type="PANTHER" id="PTHR46577:SF1">
    <property type="entry name" value="HTH-TYPE TRANSCRIPTIONAL REGULATORY PROTEIN GABR"/>
    <property type="match status" value="1"/>
</dbReference>
<evidence type="ECO:0000256" key="3">
    <source>
        <dbReference type="ARBA" id="ARBA00023015"/>
    </source>
</evidence>
<dbReference type="CDD" id="cd00609">
    <property type="entry name" value="AAT_like"/>
    <property type="match status" value="1"/>
</dbReference>
<dbReference type="InterPro" id="IPR000524">
    <property type="entry name" value="Tscrpt_reg_HTH_GntR"/>
</dbReference>
<gene>
    <name evidence="7" type="ORF">DFQ59_102649</name>
</gene>
<evidence type="ECO:0000259" key="6">
    <source>
        <dbReference type="PROSITE" id="PS50949"/>
    </source>
</evidence>
<keyword evidence="4" id="KW-0238">DNA-binding</keyword>
<sequence>MQLPFNVEHGAAQSLQDQIFHRVRRLILDGQLKPGTSMPATRELSRQLEVSRNTVLLAYDRLIAEGYLETEPAVGTFVSAHLPEDSLMLTERPARAIDRHDRALRHRTILFHGQPHGVYTPPGQRVSIDFKVGRPDPNSFPARLWQRLLVKKLEEAGKNLTEYSDPAGLWELRQAIAEHLGPARGIATTPEQVLVVAGCQEALDIVARLFVTKGTQVVTECPCYQGAAFLFESYGADLYPIPVDNQGIQVDRLPDSPVTLAYLTPSHQYPMGATLSLERRLRLLEWAAGTGAYLIEDDYDSDFRHHGSPLTALKGLDRYDSVIYLGTFSKSIGASLRLGYMVLPRPLVKPATDVKTLLNNGQPWLEQAVVAEFMSGGGFGNHLRRIRRVYLLRRDCLVSALRRHFGEVRISGLEGGMHIVWHLPAGFPPAAEVERRVRDAGVAVYTLPGGAAYCQPGEAAVRRSIMLGYSSLAESEIKEGVARIAAVLENAAAGGT</sequence>
<evidence type="ECO:0000313" key="8">
    <source>
        <dbReference type="Proteomes" id="UP000252707"/>
    </source>
</evidence>
<evidence type="ECO:0000256" key="2">
    <source>
        <dbReference type="ARBA" id="ARBA00022898"/>
    </source>
</evidence>
<reference evidence="7 8" key="1">
    <citation type="submission" date="2018-07" db="EMBL/GenBank/DDBJ databases">
        <title>Genomic Encyclopedia of Type Strains, Phase IV (KMG-IV): sequencing the most valuable type-strain genomes for metagenomic binning, comparative biology and taxonomic classification.</title>
        <authorList>
            <person name="Goeker M."/>
        </authorList>
    </citation>
    <scope>NUCLEOTIDE SEQUENCE [LARGE SCALE GENOMIC DNA]</scope>
    <source>
        <strain evidence="7 8">DSM 26407</strain>
    </source>
</reference>
<name>A0A369CIM6_9GAMM</name>
<dbReference type="Proteomes" id="UP000252707">
    <property type="component" value="Unassembled WGS sequence"/>
</dbReference>